<feature type="transmembrane region" description="Helical" evidence="1">
    <location>
        <begin position="12"/>
        <end position="30"/>
    </location>
</feature>
<keyword evidence="1" id="KW-1133">Transmembrane helix</keyword>
<keyword evidence="1" id="KW-0812">Transmembrane</keyword>
<reference evidence="2 3" key="1">
    <citation type="submission" date="2018-09" db="EMBL/GenBank/DDBJ databases">
        <title>Identification of marine bacteria producing industrial enzymes.</title>
        <authorList>
            <person name="Cheng T.H."/>
            <person name="Saidin J."/>
            <person name="Muhd D.D."/>
            <person name="Isa M.N.M."/>
            <person name="Bakar M.F.A."/>
            <person name="Ismail N."/>
        </authorList>
    </citation>
    <scope>NUCLEOTIDE SEQUENCE [LARGE SCALE GENOMIC DNA]</scope>
    <source>
        <strain evidence="2 3">MNAD 1.6</strain>
    </source>
</reference>
<dbReference type="AlphaFoldDB" id="A0A3A3ENL1"/>
<evidence type="ECO:0000313" key="2">
    <source>
        <dbReference type="EMBL" id="RJF37745.1"/>
    </source>
</evidence>
<feature type="transmembrane region" description="Helical" evidence="1">
    <location>
        <begin position="72"/>
        <end position="93"/>
    </location>
</feature>
<dbReference type="RefSeq" id="WP_119852413.1">
    <property type="nucleotide sequence ID" value="NZ_QYSE01000001.1"/>
</dbReference>
<dbReference type="Proteomes" id="UP000265938">
    <property type="component" value="Unassembled WGS sequence"/>
</dbReference>
<evidence type="ECO:0000313" key="3">
    <source>
        <dbReference type="Proteomes" id="UP000265938"/>
    </source>
</evidence>
<feature type="transmembrane region" description="Helical" evidence="1">
    <location>
        <begin position="42"/>
        <end position="66"/>
    </location>
</feature>
<feature type="transmembrane region" description="Helical" evidence="1">
    <location>
        <begin position="105"/>
        <end position="123"/>
    </location>
</feature>
<keyword evidence="1" id="KW-0472">Membrane</keyword>
<dbReference type="EMBL" id="QYSE01000001">
    <property type="protein sequence ID" value="RJF37745.1"/>
    <property type="molecule type" value="Genomic_DNA"/>
</dbReference>
<accession>A0A3A3ENL1</accession>
<sequence>MLKLIQDNFGVYLAAFIMWGFLMSFLYNMVKKSSAPNGDKTVMWVSLALFISYMMSDPLLNVALGYDMLDSSFAYVIWALSDLTILLIVWLIARKRNLDQVPAKLYIYTGLLVNSSLFSGMYFDINYAYTGSWWFWDVYSITVNLMDIMMLIALFSNKDFLGLVKLYRKVRGQAELA</sequence>
<proteinExistence type="predicted"/>
<evidence type="ECO:0000256" key="1">
    <source>
        <dbReference type="SAM" id="Phobius"/>
    </source>
</evidence>
<protein>
    <submittedName>
        <fullName evidence="2">Uncharacterized protein</fullName>
    </submittedName>
</protein>
<feature type="transmembrane region" description="Helical" evidence="1">
    <location>
        <begin position="135"/>
        <end position="155"/>
    </location>
</feature>
<organism evidence="2 3">
    <name type="scientific">Pseudoalteromonas gelatinilytica</name>
    <dbReference type="NCBI Taxonomy" id="1703256"/>
    <lineage>
        <taxon>Bacteria</taxon>
        <taxon>Pseudomonadati</taxon>
        <taxon>Pseudomonadota</taxon>
        <taxon>Gammaproteobacteria</taxon>
        <taxon>Alteromonadales</taxon>
        <taxon>Pseudoalteromonadaceae</taxon>
        <taxon>Pseudoalteromonas</taxon>
    </lineage>
</organism>
<comment type="caution">
    <text evidence="2">The sequence shown here is derived from an EMBL/GenBank/DDBJ whole genome shotgun (WGS) entry which is preliminary data.</text>
</comment>
<gene>
    <name evidence="2" type="ORF">D4741_06675</name>
</gene>
<name>A0A3A3ENL1_9GAMM</name>